<organism evidence="12 13">
    <name type="scientific">Argiope bruennichi</name>
    <name type="common">Wasp spider</name>
    <name type="synonym">Aranea bruennichi</name>
    <dbReference type="NCBI Taxonomy" id="94029"/>
    <lineage>
        <taxon>Eukaryota</taxon>
        <taxon>Metazoa</taxon>
        <taxon>Ecdysozoa</taxon>
        <taxon>Arthropoda</taxon>
        <taxon>Chelicerata</taxon>
        <taxon>Arachnida</taxon>
        <taxon>Araneae</taxon>
        <taxon>Araneomorphae</taxon>
        <taxon>Entelegynae</taxon>
        <taxon>Araneoidea</taxon>
        <taxon>Araneidae</taxon>
        <taxon>Argiope</taxon>
    </lineage>
</organism>
<comment type="similarity">
    <text evidence="8">Belongs to the two pore domain potassium channel (TC 1.A.1.8) family.</text>
</comment>
<gene>
    <name evidence="12" type="ORF">HNY73_009067</name>
</gene>
<evidence type="ECO:0000256" key="6">
    <source>
        <dbReference type="ARBA" id="ARBA00023136"/>
    </source>
</evidence>
<dbReference type="InterPro" id="IPR013099">
    <property type="entry name" value="K_chnl_dom"/>
</dbReference>
<dbReference type="GO" id="GO:0015271">
    <property type="term" value="F:outward rectifier potassium channel activity"/>
    <property type="evidence" value="ECO:0007669"/>
    <property type="project" value="TreeGrafter"/>
</dbReference>
<dbReference type="GO" id="GO:0022841">
    <property type="term" value="F:potassium ion leak channel activity"/>
    <property type="evidence" value="ECO:0007669"/>
    <property type="project" value="TreeGrafter"/>
</dbReference>
<feature type="compositionally biased region" description="Low complexity" evidence="9">
    <location>
        <begin position="231"/>
        <end position="245"/>
    </location>
</feature>
<keyword evidence="5 8" id="KW-0406">Ion transport</keyword>
<name>A0A8T0FAR2_ARGBR</name>
<reference evidence="12" key="1">
    <citation type="journal article" date="2020" name="bioRxiv">
        <title>Chromosome-level reference genome of the European wasp spider Argiope bruennichi: a resource for studies on range expansion and evolutionary adaptation.</title>
        <authorList>
            <person name="Sheffer M.M."/>
            <person name="Hoppe A."/>
            <person name="Krehenwinkel H."/>
            <person name="Uhl G."/>
            <person name="Kuss A.W."/>
            <person name="Jensen L."/>
            <person name="Jensen C."/>
            <person name="Gillespie R.G."/>
            <person name="Hoff K.J."/>
            <person name="Prost S."/>
        </authorList>
    </citation>
    <scope>NUCLEOTIDE SEQUENCE</scope>
</reference>
<evidence type="ECO:0000256" key="5">
    <source>
        <dbReference type="ARBA" id="ARBA00023065"/>
    </source>
</evidence>
<evidence type="ECO:0000256" key="1">
    <source>
        <dbReference type="ARBA" id="ARBA00004141"/>
    </source>
</evidence>
<dbReference type="Gene3D" id="1.10.287.70">
    <property type="match status" value="2"/>
</dbReference>
<evidence type="ECO:0000256" key="4">
    <source>
        <dbReference type="ARBA" id="ARBA00022989"/>
    </source>
</evidence>
<keyword evidence="3 8" id="KW-0812">Transmembrane</keyword>
<evidence type="ECO:0000256" key="2">
    <source>
        <dbReference type="ARBA" id="ARBA00022448"/>
    </source>
</evidence>
<keyword evidence="2 8" id="KW-0813">Transport</keyword>
<comment type="caution">
    <text evidence="12">The sequence shown here is derived from an EMBL/GenBank/DDBJ whole genome shotgun (WGS) entry which is preliminary data.</text>
</comment>
<accession>A0A8T0FAR2</accession>
<feature type="transmembrane region" description="Helical" evidence="10">
    <location>
        <begin position="411"/>
        <end position="433"/>
    </location>
</feature>
<feature type="compositionally biased region" description="Polar residues" evidence="9">
    <location>
        <begin position="246"/>
        <end position="262"/>
    </location>
</feature>
<keyword evidence="13" id="KW-1185">Reference proteome</keyword>
<dbReference type="PANTHER" id="PTHR11003:SF334">
    <property type="entry name" value="FI03418P"/>
    <property type="match status" value="1"/>
</dbReference>
<keyword evidence="4 10" id="KW-1133">Transmembrane helix</keyword>
<evidence type="ECO:0000313" key="12">
    <source>
        <dbReference type="EMBL" id="KAF8787472.1"/>
    </source>
</evidence>
<dbReference type="OrthoDB" id="297496at2759"/>
<feature type="domain" description="Potassium channel" evidence="11">
    <location>
        <begin position="114"/>
        <end position="173"/>
    </location>
</feature>
<sequence>MAQAEISKCSKCRRYCRLITTFLFSHIGLCGLVVGYSLIGAFTFEALEAGYEQTKRQVMLKERENVVTGLWSLTTMSKVLSESNWTARATETLQEFEVTLVRAVRKEGYDGKDESPLQWTFSGALLYSIIVITTIGYGNVAPKTPWGKVVTIVYAIVGIPLLLLCLSNIGDAMAHSFKFIYWKVCCYFCVRPKKHRKRTTNRLINSSHRVHIMQQATQSASVHVPSPISNSTDPSDSPQLPSSSSYHTARTNSSPTISSCKSTPKHVEMDPLPPFTPALVYPQKEEVILNHYPLKVNRHSVRYHNQAQDIPLAPIITNKYALQEESKVNSRPLQLRKKVGTVLSTAPEVFTIMNSRGHENYSFGSHQLFMPQNRYSWKKDSRYSDIDGNMADDESLSVLSTEQGDEEEVSVPMWLCFALVISYICGGAVLFTFWEKWNFLDSSYFCFVTLTTIGFGDLVPGTAVISDDNQLTLGLCSLYLLFGMALLAMSFNLVQEEVTRSIRCVGKRIGIVSDDEDD</sequence>
<evidence type="ECO:0000256" key="3">
    <source>
        <dbReference type="ARBA" id="ARBA00022692"/>
    </source>
</evidence>
<feature type="domain" description="Potassium channel" evidence="11">
    <location>
        <begin position="419"/>
        <end position="499"/>
    </location>
</feature>
<feature type="region of interest" description="Disordered" evidence="9">
    <location>
        <begin position="223"/>
        <end position="269"/>
    </location>
</feature>
<keyword evidence="6 10" id="KW-0472">Membrane</keyword>
<dbReference type="EMBL" id="JABXBU010000015">
    <property type="protein sequence ID" value="KAF8787472.1"/>
    <property type="molecule type" value="Genomic_DNA"/>
</dbReference>
<evidence type="ECO:0000259" key="11">
    <source>
        <dbReference type="Pfam" id="PF07885"/>
    </source>
</evidence>
<dbReference type="SUPFAM" id="SSF81324">
    <property type="entry name" value="Voltage-gated potassium channels"/>
    <property type="match status" value="2"/>
</dbReference>
<feature type="transmembrane region" description="Helical" evidence="10">
    <location>
        <begin position="445"/>
        <end position="465"/>
    </location>
</feature>
<keyword evidence="7 8" id="KW-0407">Ion channel</keyword>
<protein>
    <submittedName>
        <fullName evidence="12">TWiK family of potassium channels protein 18 like protein</fullName>
    </submittedName>
</protein>
<comment type="subcellular location">
    <subcellularLocation>
        <location evidence="1">Membrane</location>
        <topology evidence="1">Multi-pass membrane protein</topology>
    </subcellularLocation>
</comment>
<reference evidence="12" key="2">
    <citation type="submission" date="2020-06" db="EMBL/GenBank/DDBJ databases">
        <authorList>
            <person name="Sheffer M."/>
        </authorList>
    </citation>
    <scope>NUCLEOTIDE SEQUENCE</scope>
</reference>
<proteinExistence type="inferred from homology"/>
<evidence type="ECO:0000313" key="13">
    <source>
        <dbReference type="Proteomes" id="UP000807504"/>
    </source>
</evidence>
<dbReference type="InterPro" id="IPR003280">
    <property type="entry name" value="2pore_dom_K_chnl"/>
</dbReference>
<dbReference type="GO" id="GO:0005886">
    <property type="term" value="C:plasma membrane"/>
    <property type="evidence" value="ECO:0007669"/>
    <property type="project" value="TreeGrafter"/>
</dbReference>
<dbReference type="AlphaFoldDB" id="A0A8T0FAR2"/>
<dbReference type="PRINTS" id="PR01333">
    <property type="entry name" value="2POREKCHANEL"/>
</dbReference>
<dbReference type="OMA" id="SHRVHIM"/>
<evidence type="ECO:0000256" key="8">
    <source>
        <dbReference type="RuleBase" id="RU003857"/>
    </source>
</evidence>
<evidence type="ECO:0000256" key="7">
    <source>
        <dbReference type="ARBA" id="ARBA00023303"/>
    </source>
</evidence>
<feature type="transmembrane region" description="Helical" evidence="10">
    <location>
        <begin position="471"/>
        <end position="494"/>
    </location>
</feature>
<dbReference type="PANTHER" id="PTHR11003">
    <property type="entry name" value="POTASSIUM CHANNEL, SUBFAMILY K"/>
    <property type="match status" value="1"/>
</dbReference>
<evidence type="ECO:0000256" key="10">
    <source>
        <dbReference type="SAM" id="Phobius"/>
    </source>
</evidence>
<dbReference type="Pfam" id="PF07885">
    <property type="entry name" value="Ion_trans_2"/>
    <property type="match status" value="2"/>
</dbReference>
<feature type="transmembrane region" description="Helical" evidence="10">
    <location>
        <begin position="21"/>
        <end position="44"/>
    </location>
</feature>
<dbReference type="Proteomes" id="UP000807504">
    <property type="component" value="Unassembled WGS sequence"/>
</dbReference>
<feature type="transmembrane region" description="Helical" evidence="10">
    <location>
        <begin position="119"/>
        <end position="137"/>
    </location>
</feature>
<evidence type="ECO:0000256" key="9">
    <source>
        <dbReference type="SAM" id="MobiDB-lite"/>
    </source>
</evidence>
<dbReference type="GO" id="GO:0030322">
    <property type="term" value="P:stabilization of membrane potential"/>
    <property type="evidence" value="ECO:0007669"/>
    <property type="project" value="TreeGrafter"/>
</dbReference>
<feature type="transmembrane region" description="Helical" evidence="10">
    <location>
        <begin position="149"/>
        <end position="169"/>
    </location>
</feature>